<evidence type="ECO:0000313" key="2">
    <source>
        <dbReference type="Proteomes" id="UP000004994"/>
    </source>
</evidence>
<dbReference type="Proteomes" id="UP000004994">
    <property type="component" value="Chromosome 1"/>
</dbReference>
<dbReference type="PaxDb" id="4081-Solyc01g108720.1.1"/>
<dbReference type="EnsemblPlants" id="Solyc01g108720.2.1">
    <property type="protein sequence ID" value="Solyc01g108720.2.1"/>
    <property type="gene ID" value="Solyc01g108720.2"/>
</dbReference>
<reference evidence="1" key="1">
    <citation type="journal article" date="2012" name="Nature">
        <title>The tomato genome sequence provides insights into fleshy fruit evolution.</title>
        <authorList>
            <consortium name="Tomato Genome Consortium"/>
        </authorList>
    </citation>
    <scope>NUCLEOTIDE SEQUENCE [LARGE SCALE GENOMIC DNA]</scope>
    <source>
        <strain evidence="1">cv. Heinz 1706</strain>
    </source>
</reference>
<evidence type="ECO:0000313" key="1">
    <source>
        <dbReference type="EnsemblPlants" id="Solyc01g108720.2.1"/>
    </source>
</evidence>
<keyword evidence="2" id="KW-1185">Reference proteome</keyword>
<reference evidence="1" key="2">
    <citation type="submission" date="2019-01" db="UniProtKB">
        <authorList>
            <consortium name="EnsemblPlants"/>
        </authorList>
    </citation>
    <scope>IDENTIFICATION</scope>
    <source>
        <strain evidence="1">cv. Heinz 1706</strain>
    </source>
</reference>
<dbReference type="AlphaFoldDB" id="A0A3Q7FD77"/>
<accession>A0A3Q7FD77</accession>
<sequence>MDPTTFNFGPKYFASHLYQLSPIQCFCKEK</sequence>
<dbReference type="InParanoid" id="A0A3Q7FD77"/>
<protein>
    <submittedName>
        <fullName evidence="1">Uncharacterized protein</fullName>
    </submittedName>
</protein>
<dbReference type="Gramene" id="Solyc01g108720.2.1">
    <property type="protein sequence ID" value="Solyc01g108720.2.1"/>
    <property type="gene ID" value="Solyc01g108720.2"/>
</dbReference>
<name>A0A3Q7FD77_SOLLC</name>
<proteinExistence type="predicted"/>
<organism evidence="1">
    <name type="scientific">Solanum lycopersicum</name>
    <name type="common">Tomato</name>
    <name type="synonym">Lycopersicon esculentum</name>
    <dbReference type="NCBI Taxonomy" id="4081"/>
    <lineage>
        <taxon>Eukaryota</taxon>
        <taxon>Viridiplantae</taxon>
        <taxon>Streptophyta</taxon>
        <taxon>Embryophyta</taxon>
        <taxon>Tracheophyta</taxon>
        <taxon>Spermatophyta</taxon>
        <taxon>Magnoliopsida</taxon>
        <taxon>eudicotyledons</taxon>
        <taxon>Gunneridae</taxon>
        <taxon>Pentapetalae</taxon>
        <taxon>asterids</taxon>
        <taxon>lamiids</taxon>
        <taxon>Solanales</taxon>
        <taxon>Solanaceae</taxon>
        <taxon>Solanoideae</taxon>
        <taxon>Solaneae</taxon>
        <taxon>Solanum</taxon>
        <taxon>Solanum subgen. Lycopersicon</taxon>
    </lineage>
</organism>